<evidence type="ECO:0000256" key="7">
    <source>
        <dbReference type="ARBA" id="ARBA00022825"/>
    </source>
</evidence>
<evidence type="ECO:0000259" key="11">
    <source>
        <dbReference type="Pfam" id="PF12580"/>
    </source>
</evidence>
<dbReference type="EC" id="3.4.14.10" evidence="3"/>
<feature type="domain" description="Peptidase S8/S53" evidence="10">
    <location>
        <begin position="48"/>
        <end position="510"/>
    </location>
</feature>
<evidence type="ECO:0000313" key="14">
    <source>
        <dbReference type="Proteomes" id="UP001281410"/>
    </source>
</evidence>
<dbReference type="InterPro" id="IPR046940">
    <property type="entry name" value="TPPII_Ig-like_sf"/>
</dbReference>
<dbReference type="InterPro" id="IPR048383">
    <property type="entry name" value="TPPII_Ig-like-1"/>
</dbReference>
<evidence type="ECO:0000256" key="6">
    <source>
        <dbReference type="ARBA" id="ARBA00022801"/>
    </source>
</evidence>
<dbReference type="Pfam" id="PF00082">
    <property type="entry name" value="Peptidase_S8"/>
    <property type="match status" value="1"/>
</dbReference>
<dbReference type="FunFam" id="3.40.50.200:FF:000013">
    <property type="entry name" value="Tripeptidyl-peptidase 2 homolog"/>
    <property type="match status" value="1"/>
</dbReference>
<dbReference type="PANTHER" id="PTHR43806">
    <property type="entry name" value="PEPTIDASE S8"/>
    <property type="match status" value="1"/>
</dbReference>
<name>A0AAE0EAJ5_9ROSI</name>
<dbReference type="AlphaFoldDB" id="A0AAE0EAJ5"/>
<evidence type="ECO:0000256" key="5">
    <source>
        <dbReference type="ARBA" id="ARBA00022670"/>
    </source>
</evidence>
<dbReference type="GO" id="GO:0004177">
    <property type="term" value="F:aminopeptidase activity"/>
    <property type="evidence" value="ECO:0007669"/>
    <property type="project" value="UniProtKB-KW"/>
</dbReference>
<evidence type="ECO:0000259" key="12">
    <source>
        <dbReference type="Pfam" id="PF21223"/>
    </source>
</evidence>
<dbReference type="InterPro" id="IPR023828">
    <property type="entry name" value="Peptidase_S8_Ser-AS"/>
</dbReference>
<accession>A0AAE0EAJ5</accession>
<dbReference type="SUPFAM" id="SSF52743">
    <property type="entry name" value="Subtilisin-like"/>
    <property type="match status" value="1"/>
</dbReference>
<comment type="similarity">
    <text evidence="2 8">Belongs to the peptidase S8 family.</text>
</comment>
<dbReference type="InterPro" id="IPR022229">
    <property type="entry name" value="TPPII_Ig-like-2"/>
</dbReference>
<keyword evidence="6 8" id="KW-0378">Hydrolase</keyword>
<keyword evidence="14" id="KW-1185">Reference proteome</keyword>
<feature type="domain" description="Tripeptidyl peptidase II second Ig-like" evidence="11">
    <location>
        <begin position="772"/>
        <end position="957"/>
    </location>
</feature>
<dbReference type="Gene3D" id="1.25.40.710">
    <property type="match status" value="1"/>
</dbReference>
<dbReference type="EMBL" id="JANJYJ010000004">
    <property type="protein sequence ID" value="KAK3220702.1"/>
    <property type="molecule type" value="Genomic_DNA"/>
</dbReference>
<evidence type="ECO:0000256" key="8">
    <source>
        <dbReference type="PROSITE-ProRule" id="PRU01240"/>
    </source>
</evidence>
<dbReference type="PANTHER" id="PTHR43806:SF14">
    <property type="entry name" value="TRIPEPTIDYL-PEPTIDASE 2"/>
    <property type="match status" value="1"/>
</dbReference>
<evidence type="ECO:0000256" key="3">
    <source>
        <dbReference type="ARBA" id="ARBA00012462"/>
    </source>
</evidence>
<evidence type="ECO:0000256" key="2">
    <source>
        <dbReference type="ARBA" id="ARBA00011073"/>
    </source>
</evidence>
<dbReference type="InterPro" id="IPR022398">
    <property type="entry name" value="Peptidase_S8_His-AS"/>
</dbReference>
<proteinExistence type="inferred from homology"/>
<dbReference type="PROSITE" id="PS00137">
    <property type="entry name" value="SUBTILASE_HIS"/>
    <property type="match status" value="1"/>
</dbReference>
<dbReference type="Pfam" id="PF12580">
    <property type="entry name" value="TPPII"/>
    <property type="match status" value="1"/>
</dbReference>
<protein>
    <recommendedName>
        <fullName evidence="3">tripeptidyl-peptidase II</fullName>
        <ecNumber evidence="3">3.4.14.10</ecNumber>
    </recommendedName>
</protein>
<dbReference type="InterPro" id="IPR050131">
    <property type="entry name" value="Peptidase_S8_subtilisin-like"/>
</dbReference>
<dbReference type="Gene3D" id="3.40.50.200">
    <property type="entry name" value="Peptidase S8/S53 domain"/>
    <property type="match status" value="2"/>
</dbReference>
<keyword evidence="9" id="KW-0175">Coiled coil</keyword>
<feature type="coiled-coil region" evidence="9">
    <location>
        <begin position="159"/>
        <end position="205"/>
    </location>
</feature>
<keyword evidence="5 8" id="KW-0645">Protease</keyword>
<dbReference type="GO" id="GO:0006508">
    <property type="term" value="P:proteolysis"/>
    <property type="evidence" value="ECO:0007669"/>
    <property type="project" value="UniProtKB-KW"/>
</dbReference>
<gene>
    <name evidence="13" type="ORF">Dsin_014672</name>
</gene>
<feature type="coiled-coil region" evidence="9">
    <location>
        <begin position="1018"/>
        <end position="1045"/>
    </location>
</feature>
<dbReference type="Pfam" id="PF21223">
    <property type="entry name" value="TPPII_Ig-like-1"/>
    <property type="match status" value="1"/>
</dbReference>
<dbReference type="InterPro" id="IPR046939">
    <property type="entry name" value="TPPII_C_sf"/>
</dbReference>
<dbReference type="PROSITE" id="PS51892">
    <property type="entry name" value="SUBTILASE"/>
    <property type="match status" value="1"/>
</dbReference>
<dbReference type="Gene3D" id="2.60.40.3170">
    <property type="match status" value="1"/>
</dbReference>
<feature type="active site" description="Charge relay system" evidence="8">
    <location>
        <position position="284"/>
    </location>
</feature>
<comment type="caution">
    <text evidence="13">The sequence shown here is derived from an EMBL/GenBank/DDBJ whole genome shotgun (WGS) entry which is preliminary data.</text>
</comment>
<feature type="active site" description="Charge relay system" evidence="8">
    <location>
        <position position="57"/>
    </location>
</feature>
<comment type="catalytic activity">
    <reaction evidence="1">
        <text>Release of an N-terminal tripeptide from a polypeptide.</text>
        <dbReference type="EC" id="3.4.14.10"/>
    </reaction>
</comment>
<dbReference type="GO" id="GO:0008240">
    <property type="term" value="F:tripeptidyl-peptidase activity"/>
    <property type="evidence" value="ECO:0007669"/>
    <property type="project" value="UniProtKB-EC"/>
</dbReference>
<keyword evidence="7 8" id="KW-0720">Serine protease</keyword>
<dbReference type="Gene3D" id="6.10.250.3080">
    <property type="match status" value="1"/>
</dbReference>
<dbReference type="GO" id="GO:0005829">
    <property type="term" value="C:cytosol"/>
    <property type="evidence" value="ECO:0007669"/>
    <property type="project" value="TreeGrafter"/>
</dbReference>
<evidence type="ECO:0000259" key="10">
    <source>
        <dbReference type="Pfam" id="PF00082"/>
    </source>
</evidence>
<evidence type="ECO:0000256" key="4">
    <source>
        <dbReference type="ARBA" id="ARBA00022438"/>
    </source>
</evidence>
<dbReference type="PRINTS" id="PR00723">
    <property type="entry name" value="SUBTILISIN"/>
</dbReference>
<feature type="domain" description="Tripeptidyl-peptidase II first Ig-like" evidence="12">
    <location>
        <begin position="557"/>
        <end position="662"/>
    </location>
</feature>
<feature type="active site" description="Charge relay system" evidence="8">
    <location>
        <position position="469"/>
    </location>
</feature>
<evidence type="ECO:0000313" key="13">
    <source>
        <dbReference type="EMBL" id="KAK3220702.1"/>
    </source>
</evidence>
<dbReference type="GO" id="GO:0004252">
    <property type="term" value="F:serine-type endopeptidase activity"/>
    <property type="evidence" value="ECO:0007669"/>
    <property type="project" value="UniProtKB-UniRule"/>
</dbReference>
<keyword evidence="4" id="KW-0031">Aminopeptidase</keyword>
<dbReference type="InterPro" id="IPR034051">
    <property type="entry name" value="TPP_II_domain"/>
</dbReference>
<dbReference type="Proteomes" id="UP001281410">
    <property type="component" value="Unassembled WGS sequence"/>
</dbReference>
<dbReference type="CDD" id="cd04857">
    <property type="entry name" value="Peptidases_S8_Tripeptidyl_Aminopeptidase_II"/>
    <property type="match status" value="1"/>
</dbReference>
<organism evidence="13 14">
    <name type="scientific">Dipteronia sinensis</name>
    <dbReference type="NCBI Taxonomy" id="43782"/>
    <lineage>
        <taxon>Eukaryota</taxon>
        <taxon>Viridiplantae</taxon>
        <taxon>Streptophyta</taxon>
        <taxon>Embryophyta</taxon>
        <taxon>Tracheophyta</taxon>
        <taxon>Spermatophyta</taxon>
        <taxon>Magnoliopsida</taxon>
        <taxon>eudicotyledons</taxon>
        <taxon>Gunneridae</taxon>
        <taxon>Pentapetalae</taxon>
        <taxon>rosids</taxon>
        <taxon>malvids</taxon>
        <taxon>Sapindales</taxon>
        <taxon>Sapindaceae</taxon>
        <taxon>Hippocastanoideae</taxon>
        <taxon>Acereae</taxon>
        <taxon>Dipteronia</taxon>
    </lineage>
</organism>
<sequence>MSGTGRARDHGSLGNFKLKRPSAFLASLMPKKEIAADCFIDSYPEFDGRSVVIAIFDSGVDPAAAGLQVTSDDKPKILDIIDCTGGGDIDTSTVVQADSDGCIRGASGDCLVVNPSWKNPSGVWHVGFKMIYELFPDALSSRLKKERKKKWDEKNHEAIAKAIKQLEEFDKKHKKAEDTNLRRVREDLQNRFDFLKMQADSYDDKGPIIDAVVWHDGKIWRVALDTQSLEHEPDRGKLADFAPLTNYRTERKYGVFSQLDACTFVVNVYDEGDILSIVTDCSPHGTHVAGIATAYHPEDSSLNGVAPGAQLISCKIDDSLLQMLTGTGLTRALMAAVEHKCDLINMSYGEPSLLPDYGRFVDLVNEVVNKHSMIFVSGAGNSGPALNTVISPGGTSSSIIGVGAYLSPAMAAGTHGEVDPPRKGHVYTWSSRGPTVDGDLGVCISAPGAAVAPVPRWTLQTRTLMNGTSMASPSACGGFALLISGMKAEGIPVSPYFVRKAVENTSIPVGDLPEDKLSTGHGLMQVDKAYEYVQQFWNSPCVWYAIRINQSGYPTPTYRGIYIREASACRESSEWTVQIEPKFDEGASNLEELFPVEIRLYSTEKLIVTPPEELLLPHNGQSFNVMVNPGNVRDGVHYYEICGIDSKAPERGLLFRIPVTIIKPMPVLTRPPVVSFTKKSFGPERRIVEVPLGASWIELSGSVDTVKISPLPRHVPSNSFAFPVVGGQTIEVFWSGIGSHEIFEIAFHGIKVNKDEFLLDGSGTPIRIDATALSSERLAPAAILNKIKVPYIPIESKLSVLPSNRDKLPSGEEIKALTLTYKFKLEDGAEVKPLIPLLNNRIYDTQFESQFYMIFDTNKRVYAMGDAYPNSSKLPKGEYTLQLYLRHDNGKFLEEKKELVLFIERNLEKKDVIRLNFFSQPDGPVTGNGAFTSFILVPGKMEAFYLSPPTQDKLPNNSSQGYILSGVISFGKLSFADQEKEENPQKNLVPHQITYLVPPNQLGEDKGKASPASTKTVYEHLEEKIQDLQDAMIKALESLQQDTEEEEWKKLTASLKSACPKCTPLLTKILEDLLSRNSVGDNVHHYEEVIEKANEVIDSVDQDELAMFFSPKYDPEDEQVEKMMKKMETIRDQLIEAFYQKGLALAEIESLKQGDKASALAATKSTEAGSESCGPINLFEYNLKELRRWVGTKSSKYKTLLVIWERQCGRLGTALKVLNDVIQDTEPPKKKLYEQKISLLKEMGWSHLATHERVWIHVRFPASLPLF</sequence>
<evidence type="ECO:0000256" key="1">
    <source>
        <dbReference type="ARBA" id="ARBA00001910"/>
    </source>
</evidence>
<dbReference type="InterPro" id="IPR036852">
    <property type="entry name" value="Peptidase_S8/S53_dom_sf"/>
</dbReference>
<evidence type="ECO:0000256" key="9">
    <source>
        <dbReference type="SAM" id="Coils"/>
    </source>
</evidence>
<reference evidence="13" key="1">
    <citation type="journal article" date="2023" name="Plant J.">
        <title>Genome sequences and population genomics provide insights into the demographic history, inbreeding, and mutation load of two 'living fossil' tree species of Dipteronia.</title>
        <authorList>
            <person name="Feng Y."/>
            <person name="Comes H.P."/>
            <person name="Chen J."/>
            <person name="Zhu S."/>
            <person name="Lu R."/>
            <person name="Zhang X."/>
            <person name="Li P."/>
            <person name="Qiu J."/>
            <person name="Olsen K.M."/>
            <person name="Qiu Y."/>
        </authorList>
    </citation>
    <scope>NUCLEOTIDE SEQUENCE</scope>
    <source>
        <strain evidence="13">NBL</strain>
    </source>
</reference>
<dbReference type="InterPro" id="IPR000209">
    <property type="entry name" value="Peptidase_S8/S53_dom"/>
</dbReference>
<dbReference type="PROSITE" id="PS00138">
    <property type="entry name" value="SUBTILASE_SER"/>
    <property type="match status" value="1"/>
</dbReference>
<dbReference type="InterPro" id="IPR015500">
    <property type="entry name" value="Peptidase_S8_subtilisin-rel"/>
</dbReference>